<organism evidence="3 4">
    <name type="scientific">Corynebacterium efficiens (strain DSM 44549 / YS-314 / AJ 12310 / JCM 11189 / NBRC 100395)</name>
    <dbReference type="NCBI Taxonomy" id="196164"/>
    <lineage>
        <taxon>Bacteria</taxon>
        <taxon>Bacillati</taxon>
        <taxon>Actinomycetota</taxon>
        <taxon>Actinomycetes</taxon>
        <taxon>Mycobacteriales</taxon>
        <taxon>Corynebacteriaceae</taxon>
        <taxon>Corynebacterium</taxon>
    </lineage>
</organism>
<keyword evidence="2" id="KW-0812">Transmembrane</keyword>
<proteinExistence type="predicted"/>
<evidence type="ECO:0000313" key="3">
    <source>
        <dbReference type="EMBL" id="BAC18816.1"/>
    </source>
</evidence>
<evidence type="ECO:0008006" key="5">
    <source>
        <dbReference type="Google" id="ProtNLM"/>
    </source>
</evidence>
<feature type="region of interest" description="Disordered" evidence="1">
    <location>
        <begin position="1"/>
        <end position="25"/>
    </location>
</feature>
<name>Q8FNY7_COREF</name>
<accession>Q8FNY7</accession>
<feature type="transmembrane region" description="Helical" evidence="2">
    <location>
        <begin position="30"/>
        <end position="53"/>
    </location>
</feature>
<dbReference type="STRING" id="196164.gene:10742434"/>
<dbReference type="eggNOG" id="ENOG503289Z">
    <property type="taxonomic scope" value="Bacteria"/>
</dbReference>
<evidence type="ECO:0000313" key="4">
    <source>
        <dbReference type="Proteomes" id="UP000001409"/>
    </source>
</evidence>
<feature type="transmembrane region" description="Helical" evidence="2">
    <location>
        <begin position="107"/>
        <end position="128"/>
    </location>
</feature>
<dbReference type="EMBL" id="BA000035">
    <property type="protein sequence ID" value="BAC18816.1"/>
    <property type="molecule type" value="Genomic_DNA"/>
</dbReference>
<dbReference type="OrthoDB" id="4428081at2"/>
<feature type="transmembrane region" description="Helical" evidence="2">
    <location>
        <begin position="162"/>
        <end position="180"/>
    </location>
</feature>
<keyword evidence="2" id="KW-0472">Membrane</keyword>
<reference evidence="3 4" key="1">
    <citation type="journal article" date="2003" name="Genome Res.">
        <title>Comparative complete genome sequence analysis of the amino acid replacements responsible for the thermostability of Corynebacterium efficiens.</title>
        <authorList>
            <person name="Nishio Y."/>
            <person name="Nakamura Y."/>
            <person name="Kawarabayasi Y."/>
            <person name="Usuda Y."/>
            <person name="Kimura E."/>
            <person name="Sugimoto S."/>
            <person name="Matsui K."/>
            <person name="Yamagishi A."/>
            <person name="Kikuchi H."/>
            <person name="Ikeo K."/>
            <person name="Gojobori T."/>
        </authorList>
    </citation>
    <scope>NUCLEOTIDE SEQUENCE [LARGE SCALE GENOMIC DNA]</scope>
    <source>
        <strain evidence="4">DSM 44549 / YS-314 / AJ 12310 / JCM 11189 / NBRC 100395</strain>
    </source>
</reference>
<dbReference type="KEGG" id="cef:CE2006"/>
<keyword evidence="4" id="KW-1185">Reference proteome</keyword>
<sequence length="204" mass="21439">MSNPYQGYTATPEPPTPAARRSRRPSPNTGVYAGVLALSLVVYALCGMVWGVLRPTYTAYVEDAETASIAVEANVAFTGYIWFAISTGVIGAALALVVFLRSESTRGLPMLIWIGLVSLLGAATFLAFGDTVATWLHGDPSAHAAGAGETFQVVPPIEPGSALFMAPFLAVLMYWCAIFVTPLDTPDDEAAGTGLILVGPVDDR</sequence>
<dbReference type="AlphaFoldDB" id="Q8FNY7"/>
<feature type="transmembrane region" description="Helical" evidence="2">
    <location>
        <begin position="80"/>
        <end position="100"/>
    </location>
</feature>
<evidence type="ECO:0000256" key="2">
    <source>
        <dbReference type="SAM" id="Phobius"/>
    </source>
</evidence>
<dbReference type="Proteomes" id="UP000001409">
    <property type="component" value="Chromosome"/>
</dbReference>
<dbReference type="HOGENOM" id="CLU_107078_0_0_11"/>
<protein>
    <recommendedName>
        <fullName evidence="5">DUF2567 domain-containing protein</fullName>
    </recommendedName>
</protein>
<evidence type="ECO:0000256" key="1">
    <source>
        <dbReference type="SAM" id="MobiDB-lite"/>
    </source>
</evidence>
<keyword evidence="2" id="KW-1133">Transmembrane helix</keyword>
<dbReference type="RefSeq" id="WP_011075708.1">
    <property type="nucleotide sequence ID" value="NC_004369.1"/>
</dbReference>